<proteinExistence type="predicted"/>
<dbReference type="GO" id="GO:0031672">
    <property type="term" value="C:A band"/>
    <property type="evidence" value="ECO:0007669"/>
    <property type="project" value="UniProtKB-ARBA"/>
</dbReference>
<dbReference type="Gene3D" id="2.60.40.10">
    <property type="entry name" value="Immunoglobulins"/>
    <property type="match status" value="4"/>
</dbReference>
<evidence type="ECO:0000256" key="3">
    <source>
        <dbReference type="ARBA" id="ARBA00022737"/>
    </source>
</evidence>
<name>A0AAN5D9W5_9BILA</name>
<dbReference type="SUPFAM" id="SSF48726">
    <property type="entry name" value="Immunoglobulin"/>
    <property type="match status" value="4"/>
</dbReference>
<feature type="coiled-coil region" evidence="5">
    <location>
        <begin position="6"/>
        <end position="146"/>
    </location>
</feature>
<evidence type="ECO:0000313" key="8">
    <source>
        <dbReference type="EMBL" id="GMR59141.1"/>
    </source>
</evidence>
<feature type="coiled-coil region" evidence="5">
    <location>
        <begin position="171"/>
        <end position="242"/>
    </location>
</feature>
<dbReference type="InterPro" id="IPR036179">
    <property type="entry name" value="Ig-like_dom_sf"/>
</dbReference>
<keyword evidence="2" id="KW-0963">Cytoplasm</keyword>
<evidence type="ECO:0000256" key="5">
    <source>
        <dbReference type="SAM" id="Coils"/>
    </source>
</evidence>
<evidence type="ECO:0000256" key="2">
    <source>
        <dbReference type="ARBA" id="ARBA00022490"/>
    </source>
</evidence>
<dbReference type="EMBL" id="BTRK01000006">
    <property type="protein sequence ID" value="GMR59141.1"/>
    <property type="molecule type" value="Genomic_DNA"/>
</dbReference>
<organism evidence="8 9">
    <name type="scientific">Pristionchus mayeri</name>
    <dbReference type="NCBI Taxonomy" id="1317129"/>
    <lineage>
        <taxon>Eukaryota</taxon>
        <taxon>Metazoa</taxon>
        <taxon>Ecdysozoa</taxon>
        <taxon>Nematoda</taxon>
        <taxon>Chromadorea</taxon>
        <taxon>Rhabditida</taxon>
        <taxon>Rhabditina</taxon>
        <taxon>Diplogasteromorpha</taxon>
        <taxon>Diplogasteroidea</taxon>
        <taxon>Neodiplogasteridae</taxon>
        <taxon>Pristionchus</taxon>
    </lineage>
</organism>
<dbReference type="FunFam" id="2.60.40.10:FF:000425">
    <property type="entry name" value="Myosin light chain kinase"/>
    <property type="match status" value="2"/>
</dbReference>
<feature type="domain" description="Ig-like" evidence="7">
    <location>
        <begin position="466"/>
        <end position="554"/>
    </location>
</feature>
<dbReference type="GO" id="GO:0060298">
    <property type="term" value="P:positive regulation of sarcomere organization"/>
    <property type="evidence" value="ECO:0007669"/>
    <property type="project" value="UniProtKB-ARBA"/>
</dbReference>
<dbReference type="PANTHER" id="PTHR13817">
    <property type="entry name" value="TITIN"/>
    <property type="match status" value="1"/>
</dbReference>
<dbReference type="InterPro" id="IPR013783">
    <property type="entry name" value="Ig-like_fold"/>
</dbReference>
<dbReference type="GO" id="GO:0045989">
    <property type="term" value="P:positive regulation of striated muscle contraction"/>
    <property type="evidence" value="ECO:0007669"/>
    <property type="project" value="UniProtKB-ARBA"/>
</dbReference>
<dbReference type="CDD" id="cd00096">
    <property type="entry name" value="Ig"/>
    <property type="match status" value="1"/>
</dbReference>
<sequence>ETVERQKEISERIDGVKKRLIEEEKNIQNEKREFARQEISRAIEEVKMWQDETIEVIRLWENERKEKKEEDRKEIQKRSEELLEENEKIQKIKSHIQDEETSGRVIETVERQKEISERIDGVKKRLIEEEKNIQNKKRELGRQEVSRVIEDVEMWQEQSMEIIRLWENKKEEKKEEERKEILKRSEEMKIELIQQNDKIERIKSLIEDEETSGKVLETVLRQREISERIEGVKRRLNEEERMAEDRKKMEENGAKKRVEEIEMWQNEIETILRLWEDYRLERSENEKEEIDKSIEAIRMDSSVQLERLKTSKESVKEKEWKERIGKMEVKQMGIEERLEKMQKGMKEEKEERKGMQRDEEKRLEVRLQEIQMWQEETVETIRLWSHKNMEQKKVDIEKVKDKSKRVNLSIQETLPMVRKEETAKRMERITERHNEIVVQLKKMEDILNKEEEILAIERVEEVIERPKIITQLIDVTVDEGKRVEFVAKIQSKPEATIIWLREGKEMGDSMDYRKTFVNGMATLSIEETFIEDSAVYTIRVVNEGGQTESSGRLTVTPLRKDAEAPRIVRGLKSTSIDEGERLLLDCVVVARPEPQVIWFKEERTMVEDERTHLHFKGDHCSLILHPTTVADSGMYTAKAKNVHGEATSLCQVKVSPKKIPPPTPPKPEIPPMAPSRPPAMQCTLTNETYEEGMKAVLQVLVTGCPRPSIQWYTNDTPVCTTERVRVTIEEDGWTRLLIHSIREEDAGLYMVVAENESGEARTGATIHVQPKIIRTEGKRSLEEGSEHLETVIDVAPPISNQLTTKITVEENGVERSQSEAIPSISTLMKTKTIGSEELKQMDEIEMKVQPILQEEINTTSTTKSTSISHIPVATSTRTKGEELVQGEIGLSSTSTAPDVIRPLQKEYTVNEEEELFLEVLLVANPRPIVQWFFNDDMIPSSSPFIEIRSTGDSYSLRVKKAGLHNAGYYRIRVSNVRGESESLCIVHVRPSALGPAPKTKQHVTVQEEFAMFEYEQIRPEYLYESRIPTLKTMHVPHTVNTGMIEKNETDEYLEGYSMEEARRVGNPLISHKLFCPL</sequence>
<evidence type="ECO:0000256" key="6">
    <source>
        <dbReference type="SAM" id="MobiDB-lite"/>
    </source>
</evidence>
<feature type="domain" description="Ig-like" evidence="7">
    <location>
        <begin position="565"/>
        <end position="655"/>
    </location>
</feature>
<dbReference type="SMART" id="SM00409">
    <property type="entry name" value="IG"/>
    <property type="match status" value="4"/>
</dbReference>
<comment type="caution">
    <text evidence="8">The sequence shown here is derived from an EMBL/GenBank/DDBJ whole genome shotgun (WGS) entry which is preliminary data.</text>
</comment>
<dbReference type="InterPro" id="IPR013098">
    <property type="entry name" value="Ig_I-set"/>
</dbReference>
<keyword evidence="3" id="KW-0677">Repeat</keyword>
<evidence type="ECO:0000256" key="1">
    <source>
        <dbReference type="ARBA" id="ARBA00004496"/>
    </source>
</evidence>
<dbReference type="Proteomes" id="UP001328107">
    <property type="component" value="Unassembled WGS sequence"/>
</dbReference>
<dbReference type="Pfam" id="PF07679">
    <property type="entry name" value="I-set"/>
    <property type="match status" value="4"/>
</dbReference>
<keyword evidence="4" id="KW-0393">Immunoglobulin domain</keyword>
<comment type="subcellular location">
    <subcellularLocation>
        <location evidence="1">Cytoplasm</location>
    </subcellularLocation>
</comment>
<feature type="coiled-coil region" evidence="5">
    <location>
        <begin position="331"/>
        <end position="358"/>
    </location>
</feature>
<dbReference type="PROSITE" id="PS50835">
    <property type="entry name" value="IG_LIKE"/>
    <property type="match status" value="3"/>
</dbReference>
<dbReference type="InterPro" id="IPR003598">
    <property type="entry name" value="Ig_sub2"/>
</dbReference>
<feature type="non-terminal residue" evidence="8">
    <location>
        <position position="1"/>
    </location>
</feature>
<dbReference type="SMART" id="SM00408">
    <property type="entry name" value="IGc2"/>
    <property type="match status" value="3"/>
</dbReference>
<evidence type="ECO:0000256" key="4">
    <source>
        <dbReference type="ARBA" id="ARBA00023319"/>
    </source>
</evidence>
<keyword evidence="5" id="KW-0175">Coiled coil</keyword>
<protein>
    <recommendedName>
        <fullName evidence="7">Ig-like domain-containing protein</fullName>
    </recommendedName>
</protein>
<dbReference type="GO" id="GO:0040017">
    <property type="term" value="P:positive regulation of locomotion"/>
    <property type="evidence" value="ECO:0007669"/>
    <property type="project" value="UniProtKB-ARBA"/>
</dbReference>
<dbReference type="FunFam" id="2.60.40.10:FF:000107">
    <property type="entry name" value="Myosin, light chain kinase a"/>
    <property type="match status" value="1"/>
</dbReference>
<dbReference type="InterPro" id="IPR050964">
    <property type="entry name" value="Striated_Muscle_Regulatory"/>
</dbReference>
<dbReference type="PANTHER" id="PTHR13817:SF164">
    <property type="entry name" value="ZORMIN, ISOFORM J"/>
    <property type="match status" value="1"/>
</dbReference>
<dbReference type="GO" id="GO:0019899">
    <property type="term" value="F:enzyme binding"/>
    <property type="evidence" value="ECO:0007669"/>
    <property type="project" value="UniProtKB-ARBA"/>
</dbReference>
<reference evidence="9" key="1">
    <citation type="submission" date="2022-10" db="EMBL/GenBank/DDBJ databases">
        <title>Genome assembly of Pristionchus species.</title>
        <authorList>
            <person name="Yoshida K."/>
            <person name="Sommer R.J."/>
        </authorList>
    </citation>
    <scope>NUCLEOTIDE SEQUENCE [LARGE SCALE GENOMIC DNA]</scope>
    <source>
        <strain evidence="9">RS5460</strain>
    </source>
</reference>
<keyword evidence="9" id="KW-1185">Reference proteome</keyword>
<accession>A0AAN5D9W5</accession>
<feature type="compositionally biased region" description="Pro residues" evidence="6">
    <location>
        <begin position="658"/>
        <end position="676"/>
    </location>
</feature>
<gene>
    <name evidence="8" type="ORF">PMAYCL1PPCAC_29336</name>
</gene>
<feature type="region of interest" description="Disordered" evidence="6">
    <location>
        <begin position="655"/>
        <end position="676"/>
    </location>
</feature>
<dbReference type="AlphaFoldDB" id="A0AAN5D9W5"/>
<feature type="domain" description="Ig-like" evidence="7">
    <location>
        <begin position="678"/>
        <end position="767"/>
    </location>
</feature>
<dbReference type="InterPro" id="IPR007110">
    <property type="entry name" value="Ig-like_dom"/>
</dbReference>
<evidence type="ECO:0000259" key="7">
    <source>
        <dbReference type="PROSITE" id="PS50835"/>
    </source>
</evidence>
<dbReference type="InterPro" id="IPR003599">
    <property type="entry name" value="Ig_sub"/>
</dbReference>
<evidence type="ECO:0000313" key="9">
    <source>
        <dbReference type="Proteomes" id="UP001328107"/>
    </source>
</evidence>